<keyword evidence="1 4" id="KW-0328">Glycosyltransferase</keyword>
<evidence type="ECO:0000256" key="2">
    <source>
        <dbReference type="ARBA" id="ARBA00022679"/>
    </source>
</evidence>
<gene>
    <name evidence="4" type="ORF">BCHO_0663</name>
</gene>
<evidence type="ECO:0000256" key="1">
    <source>
        <dbReference type="ARBA" id="ARBA00022676"/>
    </source>
</evidence>
<proteinExistence type="predicted"/>
<evidence type="ECO:0000313" key="4">
    <source>
        <dbReference type="EMBL" id="KFI56989.1"/>
    </source>
</evidence>
<protein>
    <submittedName>
        <fullName evidence="4">Glycosyl transferase group 1</fullName>
        <ecNumber evidence="4">2.4.1.52</ecNumber>
    </submittedName>
</protein>
<dbReference type="Gene3D" id="3.40.50.2000">
    <property type="entry name" value="Glycogen Phosphorylase B"/>
    <property type="match status" value="2"/>
</dbReference>
<dbReference type="InterPro" id="IPR028098">
    <property type="entry name" value="Glyco_trans_4-like_N"/>
</dbReference>
<dbReference type="Proteomes" id="UP000028995">
    <property type="component" value="Unassembled WGS sequence"/>
</dbReference>
<keyword evidence="2 4" id="KW-0808">Transferase</keyword>
<keyword evidence="5" id="KW-1185">Reference proteome</keyword>
<dbReference type="PANTHER" id="PTHR12526:SF630">
    <property type="entry name" value="GLYCOSYLTRANSFERASE"/>
    <property type="match status" value="1"/>
</dbReference>
<dbReference type="SUPFAM" id="SSF53756">
    <property type="entry name" value="UDP-Glycosyltransferase/glycogen phosphorylase"/>
    <property type="match status" value="1"/>
</dbReference>
<dbReference type="PANTHER" id="PTHR12526">
    <property type="entry name" value="GLYCOSYLTRANSFERASE"/>
    <property type="match status" value="1"/>
</dbReference>
<dbReference type="Pfam" id="PF13439">
    <property type="entry name" value="Glyco_transf_4"/>
    <property type="match status" value="1"/>
</dbReference>
<comment type="caution">
    <text evidence="4">The sequence shown here is derived from an EMBL/GenBank/DDBJ whole genome shotgun (WGS) entry which is preliminary data.</text>
</comment>
<dbReference type="EC" id="2.4.1.52" evidence="4"/>
<dbReference type="OrthoDB" id="506201at2"/>
<name>A0A087ADY9_9BIFI</name>
<dbReference type="GO" id="GO:0047265">
    <property type="term" value="F:poly(glycerol-phosphate) alpha-glucosyltransferase activity"/>
    <property type="evidence" value="ECO:0007669"/>
    <property type="project" value="UniProtKB-EC"/>
</dbReference>
<evidence type="ECO:0000313" key="5">
    <source>
        <dbReference type="Proteomes" id="UP000028995"/>
    </source>
</evidence>
<dbReference type="STRING" id="35760.BCHO_0663"/>
<accession>A0A087ADY9</accession>
<dbReference type="eggNOG" id="COG0438">
    <property type="taxonomic scope" value="Bacteria"/>
</dbReference>
<feature type="domain" description="Glycosyltransferase subfamily 4-like N-terminal" evidence="3">
    <location>
        <begin position="13"/>
        <end position="181"/>
    </location>
</feature>
<dbReference type="EMBL" id="JGYU01000007">
    <property type="protein sequence ID" value="KFI56989.1"/>
    <property type="molecule type" value="Genomic_DNA"/>
</dbReference>
<organism evidence="4 5">
    <name type="scientific">Bifidobacterium choerinum</name>
    <dbReference type="NCBI Taxonomy" id="35760"/>
    <lineage>
        <taxon>Bacteria</taxon>
        <taxon>Bacillati</taxon>
        <taxon>Actinomycetota</taxon>
        <taxon>Actinomycetes</taxon>
        <taxon>Bifidobacteriales</taxon>
        <taxon>Bifidobacteriaceae</taxon>
        <taxon>Bifidobacterium</taxon>
    </lineage>
</organism>
<dbReference type="AlphaFoldDB" id="A0A087ADY9"/>
<reference evidence="4 5" key="1">
    <citation type="submission" date="2014-03" db="EMBL/GenBank/DDBJ databases">
        <title>Genomics of Bifidobacteria.</title>
        <authorList>
            <person name="Ventura M."/>
            <person name="Milani C."/>
            <person name="Lugli G.A."/>
        </authorList>
    </citation>
    <scope>NUCLEOTIDE SEQUENCE [LARGE SCALE GENOMIC DNA]</scope>
    <source>
        <strain evidence="4 5">LMG 10510</strain>
    </source>
</reference>
<dbReference type="RefSeq" id="WP_081707978.1">
    <property type="nucleotide sequence ID" value="NZ_JGYU01000007.1"/>
</dbReference>
<dbReference type="Pfam" id="PF13692">
    <property type="entry name" value="Glyco_trans_1_4"/>
    <property type="match status" value="1"/>
</dbReference>
<evidence type="ECO:0000259" key="3">
    <source>
        <dbReference type="Pfam" id="PF13439"/>
    </source>
</evidence>
<sequence>MVSVAFAVSSLSMGGIERVTTTIANGLASRGFDVTLVNLSHRKEFFPVRTQRHLRPGWLSYNWWRIKRKISYVFCGDDHGYTWEPWIRSQFKKGKYDYIILNPDFFVFYDIVRQLHPESKILLWMHNNYDIYVDKYFKEQLKLLKHAVRESDGIICLESYSAQRWRQLNGNIHLIYNPLTLDDQGHRSSLLGKTIAATSRLVKEQKGLDYLLAVAESVPDGWQISLAGDGDDRGWLQSEIENKGLAGKLTLCGALDDDALDEHYANASIFLSTSRWEGFPLVAAEAMSRGLPFVSFDIPAMREVTDDGQYGFLVPLGDTTRMGEVLGELTDDADLRRRYSDLSLERVKDFSLDQVLNKWAELFNE</sequence>